<organism evidence="1 2">
    <name type="scientific">Stenotrophomonas maltophilia</name>
    <name type="common">Pseudomonas maltophilia</name>
    <name type="synonym">Xanthomonas maltophilia</name>
    <dbReference type="NCBI Taxonomy" id="40324"/>
    <lineage>
        <taxon>Bacteria</taxon>
        <taxon>Pseudomonadati</taxon>
        <taxon>Pseudomonadota</taxon>
        <taxon>Gammaproteobacteria</taxon>
        <taxon>Lysobacterales</taxon>
        <taxon>Lysobacteraceae</taxon>
        <taxon>Stenotrophomonas</taxon>
        <taxon>Stenotrophomonas maltophilia group</taxon>
    </lineage>
</organism>
<evidence type="ECO:0008006" key="3">
    <source>
        <dbReference type="Google" id="ProtNLM"/>
    </source>
</evidence>
<dbReference type="Pfam" id="PF13783">
    <property type="entry name" value="DUF4177"/>
    <property type="match status" value="1"/>
</dbReference>
<accession>A0AAP7GR93</accession>
<name>A0AAP7GR93_STEMA</name>
<evidence type="ECO:0000313" key="2">
    <source>
        <dbReference type="Proteomes" id="UP000092125"/>
    </source>
</evidence>
<dbReference type="Proteomes" id="UP000092125">
    <property type="component" value="Unassembled WGS sequence"/>
</dbReference>
<comment type="caution">
    <text evidence="1">The sequence shown here is derived from an EMBL/GenBank/DDBJ whole genome shotgun (WGS) entry which is preliminary data.</text>
</comment>
<dbReference type="EMBL" id="LYVI01000007">
    <property type="protein sequence ID" value="OBU60860.1"/>
    <property type="molecule type" value="Genomic_DNA"/>
</dbReference>
<reference evidence="1 2" key="1">
    <citation type="submission" date="2016-05" db="EMBL/GenBank/DDBJ databases">
        <title>Draft Genome Sequences of Stenotrophomonas maltophilia Strains Sm32COP, Sm41DVV, Sm46PAILV, SmF3, SmF22, SmSOFb1 and SmCVFa1, Isolated from Different Manures, in France.</title>
        <authorList>
            <person name="Nazaret S."/>
            <person name="Bodilis J."/>
        </authorList>
    </citation>
    <scope>NUCLEOTIDE SEQUENCE [LARGE SCALE GENOMIC DNA]</scope>
    <source>
        <strain evidence="1 2">Sm41DVV</strain>
    </source>
</reference>
<evidence type="ECO:0000313" key="1">
    <source>
        <dbReference type="EMBL" id="OBU60860.1"/>
    </source>
</evidence>
<protein>
    <recommendedName>
        <fullName evidence="3">DUF4177 domain-containing protein</fullName>
    </recommendedName>
</protein>
<gene>
    <name evidence="1" type="ORF">A9K56_11750</name>
</gene>
<proteinExistence type="predicted"/>
<dbReference type="AlphaFoldDB" id="A0AAP7GR93"/>
<dbReference type="RefSeq" id="WP_053516154.1">
    <property type="nucleotide sequence ID" value="NZ_CAXOQU010000169.1"/>
</dbReference>
<dbReference type="InterPro" id="IPR025234">
    <property type="entry name" value="YjzH-like"/>
</dbReference>
<sequence length="59" mass="6593">MSKRWTYQTLEVPSTLMGSMKTEAVQEALNKQGQLGWELVNIVIPAPMSAAVLVFKKEL</sequence>